<accession>A0A699X052</accession>
<name>A0A699X052_TANCI</name>
<dbReference type="AlphaFoldDB" id="A0A699X052"/>
<evidence type="ECO:0000256" key="1">
    <source>
        <dbReference type="SAM" id="MobiDB-lite"/>
    </source>
</evidence>
<organism evidence="2">
    <name type="scientific">Tanacetum cinerariifolium</name>
    <name type="common">Dalmatian daisy</name>
    <name type="synonym">Chrysanthemum cinerariifolium</name>
    <dbReference type="NCBI Taxonomy" id="118510"/>
    <lineage>
        <taxon>Eukaryota</taxon>
        <taxon>Viridiplantae</taxon>
        <taxon>Streptophyta</taxon>
        <taxon>Embryophyta</taxon>
        <taxon>Tracheophyta</taxon>
        <taxon>Spermatophyta</taxon>
        <taxon>Magnoliopsida</taxon>
        <taxon>eudicotyledons</taxon>
        <taxon>Gunneridae</taxon>
        <taxon>Pentapetalae</taxon>
        <taxon>asterids</taxon>
        <taxon>campanulids</taxon>
        <taxon>Asterales</taxon>
        <taxon>Asteraceae</taxon>
        <taxon>Asteroideae</taxon>
        <taxon>Anthemideae</taxon>
        <taxon>Anthemidinae</taxon>
        <taxon>Tanacetum</taxon>
    </lineage>
</organism>
<evidence type="ECO:0000313" key="2">
    <source>
        <dbReference type="EMBL" id="GFD53442.1"/>
    </source>
</evidence>
<gene>
    <name evidence="2" type="ORF">Tci_925411</name>
</gene>
<feature type="compositionally biased region" description="Polar residues" evidence="1">
    <location>
        <begin position="52"/>
        <end position="62"/>
    </location>
</feature>
<sequence length="62" mass="6394">GMLVLPQAQDVEDATEDEDAVNEVSDKPTSPSPTPVTPPPLPQPEHIPSPPQAATAQSSPSP</sequence>
<protein>
    <submittedName>
        <fullName evidence="2">Uncharacterized protein</fullName>
    </submittedName>
</protein>
<feature type="non-terminal residue" evidence="2">
    <location>
        <position position="1"/>
    </location>
</feature>
<feature type="compositionally biased region" description="Pro residues" evidence="1">
    <location>
        <begin position="30"/>
        <end position="51"/>
    </location>
</feature>
<dbReference type="EMBL" id="BKCJ011794309">
    <property type="protein sequence ID" value="GFD53442.1"/>
    <property type="molecule type" value="Genomic_DNA"/>
</dbReference>
<proteinExistence type="predicted"/>
<reference evidence="2" key="1">
    <citation type="journal article" date="2019" name="Sci. Rep.">
        <title>Draft genome of Tanacetum cinerariifolium, the natural source of mosquito coil.</title>
        <authorList>
            <person name="Yamashiro T."/>
            <person name="Shiraishi A."/>
            <person name="Satake H."/>
            <person name="Nakayama K."/>
        </authorList>
    </citation>
    <scope>NUCLEOTIDE SEQUENCE</scope>
</reference>
<comment type="caution">
    <text evidence="2">The sequence shown here is derived from an EMBL/GenBank/DDBJ whole genome shotgun (WGS) entry which is preliminary data.</text>
</comment>
<feature type="region of interest" description="Disordered" evidence="1">
    <location>
        <begin position="1"/>
        <end position="62"/>
    </location>
</feature>
<feature type="compositionally biased region" description="Acidic residues" evidence="1">
    <location>
        <begin position="10"/>
        <end position="21"/>
    </location>
</feature>